<feature type="compositionally biased region" description="Basic and acidic residues" evidence="1">
    <location>
        <begin position="78"/>
        <end position="89"/>
    </location>
</feature>
<feature type="region of interest" description="Disordered" evidence="1">
    <location>
        <begin position="30"/>
        <end position="106"/>
    </location>
</feature>
<keyword evidence="3" id="KW-1185">Reference proteome</keyword>
<comment type="caution">
    <text evidence="2">The sequence shown here is derived from an EMBL/GenBank/DDBJ whole genome shotgun (WGS) entry which is preliminary data.</text>
</comment>
<accession>A0A840LAC0</accession>
<sequence length="313" mass="33910">MRPTRGEIRTTGDGEQIARSNAAAEFLRKSKPGLFVHSPSPKGIDSRAVPLPHLRASQGNRDGQRHRPRTPRPIPKLTHSDCGHKDPKIARPAHHHGRQPPKAGRIARKAADVIHNRAAGQPRRRPKLPQNKAAICRAENPAWRAPVFAPPSRLPAFDAGQGIVDEQGLLSDSPTRVPKLAHSLCGQAPQDERTISIEIDAFARTAHRLERRPQIPPPGRRSSHPSAGELPLNRPVLATGQRCRAAHSRPKLTLFGPGRGGCRIFGQGLDEPMNRGLGAIPSQHSPSLPTGAVGNADLDTRACRPARGACRTR</sequence>
<dbReference type="Proteomes" id="UP000562027">
    <property type="component" value="Unassembled WGS sequence"/>
</dbReference>
<feature type="region of interest" description="Disordered" evidence="1">
    <location>
        <begin position="210"/>
        <end position="232"/>
    </location>
</feature>
<evidence type="ECO:0000313" key="2">
    <source>
        <dbReference type="EMBL" id="MBB4843138.1"/>
    </source>
</evidence>
<dbReference type="AlphaFoldDB" id="A0A840LAC0"/>
<name>A0A840LAC0_9BURK</name>
<evidence type="ECO:0000313" key="3">
    <source>
        <dbReference type="Proteomes" id="UP000562027"/>
    </source>
</evidence>
<proteinExistence type="predicted"/>
<evidence type="ECO:0000256" key="1">
    <source>
        <dbReference type="SAM" id="MobiDB-lite"/>
    </source>
</evidence>
<dbReference type="EMBL" id="JACHLP010000003">
    <property type="protein sequence ID" value="MBB4843138.1"/>
    <property type="molecule type" value="Genomic_DNA"/>
</dbReference>
<organism evidence="2 3">
    <name type="scientific">Roseateles oligotrophus</name>
    <dbReference type="NCBI Taxonomy" id="1769250"/>
    <lineage>
        <taxon>Bacteria</taxon>
        <taxon>Pseudomonadati</taxon>
        <taxon>Pseudomonadota</taxon>
        <taxon>Betaproteobacteria</taxon>
        <taxon>Burkholderiales</taxon>
        <taxon>Sphaerotilaceae</taxon>
        <taxon>Roseateles</taxon>
    </lineage>
</organism>
<gene>
    <name evidence="2" type="ORF">HNP55_001657</name>
</gene>
<reference evidence="2 3" key="1">
    <citation type="submission" date="2020-08" db="EMBL/GenBank/DDBJ databases">
        <title>Functional genomics of gut bacteria from endangered species of beetles.</title>
        <authorList>
            <person name="Carlos-Shanley C."/>
        </authorList>
    </citation>
    <scope>NUCLEOTIDE SEQUENCE [LARGE SCALE GENOMIC DNA]</scope>
    <source>
        <strain evidence="2 3">S00239</strain>
    </source>
</reference>
<protein>
    <submittedName>
        <fullName evidence="2">Uncharacterized protein</fullName>
    </submittedName>
</protein>